<keyword evidence="3" id="KW-0067">ATP-binding</keyword>
<dbReference type="Gene3D" id="3.40.50.300">
    <property type="entry name" value="P-loop containing nucleotide triphosphate hydrolases"/>
    <property type="match status" value="1"/>
</dbReference>
<dbReference type="InterPro" id="IPR007831">
    <property type="entry name" value="T2SS_GspE_N"/>
</dbReference>
<protein>
    <submittedName>
        <fullName evidence="5">Type II secretion system protein E</fullName>
    </submittedName>
</protein>
<dbReference type="OrthoDB" id="244550at2"/>
<dbReference type="InterPro" id="IPR037257">
    <property type="entry name" value="T2SS_E_N_sf"/>
</dbReference>
<gene>
    <name evidence="5" type="primary">xpsE_2</name>
    <name evidence="5" type="ORF">Pla108_20300</name>
</gene>
<dbReference type="RefSeq" id="WP_146444770.1">
    <property type="nucleotide sequence ID" value="NZ_SJPR01000002.1"/>
</dbReference>
<evidence type="ECO:0000256" key="3">
    <source>
        <dbReference type="ARBA" id="ARBA00022840"/>
    </source>
</evidence>
<dbReference type="GO" id="GO:0005524">
    <property type="term" value="F:ATP binding"/>
    <property type="evidence" value="ECO:0007669"/>
    <property type="project" value="UniProtKB-KW"/>
</dbReference>
<keyword evidence="2" id="KW-0547">Nucleotide-binding</keyword>
<dbReference type="PROSITE" id="PS00662">
    <property type="entry name" value="T2SP_E"/>
    <property type="match status" value="1"/>
</dbReference>
<evidence type="ECO:0000256" key="2">
    <source>
        <dbReference type="ARBA" id="ARBA00022741"/>
    </source>
</evidence>
<accession>A0A5C6AEM2</accession>
<organism evidence="5 6">
    <name type="scientific">Botrimarina colliarenosi</name>
    <dbReference type="NCBI Taxonomy" id="2528001"/>
    <lineage>
        <taxon>Bacteria</taxon>
        <taxon>Pseudomonadati</taxon>
        <taxon>Planctomycetota</taxon>
        <taxon>Planctomycetia</taxon>
        <taxon>Pirellulales</taxon>
        <taxon>Lacipirellulaceae</taxon>
        <taxon>Botrimarina</taxon>
    </lineage>
</organism>
<dbReference type="Gene3D" id="3.30.300.160">
    <property type="entry name" value="Type II secretion system, protein E, N-terminal domain"/>
    <property type="match status" value="1"/>
</dbReference>
<evidence type="ECO:0000313" key="5">
    <source>
        <dbReference type="EMBL" id="TWT97876.1"/>
    </source>
</evidence>
<dbReference type="FunFam" id="3.40.50.300:FF:000398">
    <property type="entry name" value="Type IV pilus assembly ATPase PilB"/>
    <property type="match status" value="1"/>
</dbReference>
<evidence type="ECO:0000313" key="6">
    <source>
        <dbReference type="Proteomes" id="UP000317421"/>
    </source>
</evidence>
<dbReference type="SUPFAM" id="SSF52540">
    <property type="entry name" value="P-loop containing nucleoside triphosphate hydrolases"/>
    <property type="match status" value="1"/>
</dbReference>
<comment type="similarity">
    <text evidence="1">Belongs to the GSP E family.</text>
</comment>
<comment type="caution">
    <text evidence="5">The sequence shown here is derived from an EMBL/GenBank/DDBJ whole genome shotgun (WGS) entry which is preliminary data.</text>
</comment>
<dbReference type="Proteomes" id="UP000317421">
    <property type="component" value="Unassembled WGS sequence"/>
</dbReference>
<feature type="domain" description="Bacterial type II secretion system protein E" evidence="4">
    <location>
        <begin position="380"/>
        <end position="394"/>
    </location>
</feature>
<reference evidence="5 6" key="1">
    <citation type="submission" date="2019-02" db="EMBL/GenBank/DDBJ databases">
        <title>Deep-cultivation of Planctomycetes and their phenomic and genomic characterization uncovers novel biology.</title>
        <authorList>
            <person name="Wiegand S."/>
            <person name="Jogler M."/>
            <person name="Boedeker C."/>
            <person name="Pinto D."/>
            <person name="Vollmers J."/>
            <person name="Rivas-Marin E."/>
            <person name="Kohn T."/>
            <person name="Peeters S.H."/>
            <person name="Heuer A."/>
            <person name="Rast P."/>
            <person name="Oberbeckmann S."/>
            <person name="Bunk B."/>
            <person name="Jeske O."/>
            <person name="Meyerdierks A."/>
            <person name="Storesund J.E."/>
            <person name="Kallscheuer N."/>
            <person name="Luecker S."/>
            <person name="Lage O.M."/>
            <person name="Pohl T."/>
            <person name="Merkel B.J."/>
            <person name="Hornburger P."/>
            <person name="Mueller R.-W."/>
            <person name="Bruemmer F."/>
            <person name="Labrenz M."/>
            <person name="Spormann A.M."/>
            <person name="Op Den Camp H."/>
            <person name="Overmann J."/>
            <person name="Amann R."/>
            <person name="Jetten M.S.M."/>
            <person name="Mascher T."/>
            <person name="Medema M.H."/>
            <person name="Devos D.P."/>
            <person name="Kaster A.-K."/>
            <person name="Ovreas L."/>
            <person name="Rohde M."/>
            <person name="Galperin M.Y."/>
            <person name="Jogler C."/>
        </authorList>
    </citation>
    <scope>NUCLEOTIDE SEQUENCE [LARGE SCALE GENOMIC DNA]</scope>
    <source>
        <strain evidence="5 6">Pla108</strain>
    </source>
</reference>
<evidence type="ECO:0000259" key="4">
    <source>
        <dbReference type="PROSITE" id="PS00662"/>
    </source>
</evidence>
<dbReference type="EMBL" id="SJPR01000002">
    <property type="protein sequence ID" value="TWT97876.1"/>
    <property type="molecule type" value="Genomic_DNA"/>
</dbReference>
<dbReference type="AlphaFoldDB" id="A0A5C6AEM2"/>
<dbReference type="PANTHER" id="PTHR30258">
    <property type="entry name" value="TYPE II SECRETION SYSTEM PROTEIN GSPE-RELATED"/>
    <property type="match status" value="1"/>
</dbReference>
<dbReference type="PANTHER" id="PTHR30258:SF1">
    <property type="entry name" value="PROTEIN TRANSPORT PROTEIN HOFB HOMOLOG"/>
    <property type="match status" value="1"/>
</dbReference>
<dbReference type="GO" id="GO:0005886">
    <property type="term" value="C:plasma membrane"/>
    <property type="evidence" value="ECO:0007669"/>
    <property type="project" value="TreeGrafter"/>
</dbReference>
<dbReference type="Gene3D" id="3.30.450.90">
    <property type="match status" value="1"/>
</dbReference>
<keyword evidence="6" id="KW-1185">Reference proteome</keyword>
<dbReference type="InterPro" id="IPR027417">
    <property type="entry name" value="P-loop_NTPase"/>
</dbReference>
<sequence>MARLGDILVRRGYITPAQLDAALAAQGAERGVLGQLLLRRNLISGQQLGDALSEQYGVPYLDLVPQSVNPQIARLVPENLARHRSCVPVGVGSGALRLAMASPDDIDTISETELITGYRVEPLVALEHAIQAALDRGFDDRLTARQTIVDMKLADLAAAELVVDESLLATVGADEEQAPVVRLVTSILTGAINAGCSDIHLEPHVPEMRVRYRVDGELQSVMTIPNHTEEAVVARIKVMADMDTTENRRPQDGRLTLVEAGGRVNFRVSTIPTVGGEKVVMRLLDEGGKNFDLKSLGLGDRDLKKVLDLIDKPHGMIVVTGPTGSGKSTTMYSVLARLNAVSRNIVTVEDPVEYRLTGINQIASDSEHGLGFANALKYIMRQDPDVIMVGEIRDNETASTSVQAALTGHLLISTLHTNDSVGAVQRLNDLGIDNFKIAGALLGSVAQRLLRSICTECKEIAQPNEQLWAKLVGDVAPPNRAKFYRGRGCKKCLGTGYSGRIPIYEILVMTPELGDAIERGAPASKLREIAIKQGLLTLADAGIEQVFAGRTTLEEVYYKLSS</sequence>
<name>A0A5C6AEM2_9BACT</name>
<dbReference type="SUPFAM" id="SSF160246">
    <property type="entry name" value="EspE N-terminal domain-like"/>
    <property type="match status" value="1"/>
</dbReference>
<dbReference type="Pfam" id="PF05157">
    <property type="entry name" value="MshEN"/>
    <property type="match status" value="1"/>
</dbReference>
<dbReference type="GO" id="GO:0016887">
    <property type="term" value="F:ATP hydrolysis activity"/>
    <property type="evidence" value="ECO:0007669"/>
    <property type="project" value="TreeGrafter"/>
</dbReference>
<dbReference type="CDD" id="cd01129">
    <property type="entry name" value="PulE-GspE-like"/>
    <property type="match status" value="1"/>
</dbReference>
<proteinExistence type="inferred from homology"/>
<dbReference type="Pfam" id="PF00437">
    <property type="entry name" value="T2SSE"/>
    <property type="match status" value="1"/>
</dbReference>
<dbReference type="InterPro" id="IPR001482">
    <property type="entry name" value="T2SS/T4SS_dom"/>
</dbReference>
<evidence type="ECO:0000256" key="1">
    <source>
        <dbReference type="ARBA" id="ARBA00006611"/>
    </source>
</evidence>